<keyword evidence="3" id="KW-1185">Reference proteome</keyword>
<dbReference type="NCBIfam" id="TIGR03915">
    <property type="entry name" value="SAM_7_link_chp"/>
    <property type="match status" value="1"/>
</dbReference>
<dbReference type="AlphaFoldDB" id="A0A3E2B5U3"/>
<dbReference type="OrthoDB" id="5290748at2"/>
<proteinExistence type="predicted"/>
<accession>A0A3E2B5U3</accession>
<gene>
    <name evidence="2" type="ORF">DV520_01825</name>
</gene>
<protein>
    <submittedName>
        <fullName evidence="2">DNA metabolism protein</fullName>
    </submittedName>
</protein>
<dbReference type="Proteomes" id="UP000260649">
    <property type="component" value="Unassembled WGS sequence"/>
</dbReference>
<evidence type="ECO:0000259" key="1">
    <source>
        <dbReference type="Pfam" id="PF13566"/>
    </source>
</evidence>
<dbReference type="InterPro" id="IPR025404">
    <property type="entry name" value="DUF4130"/>
</dbReference>
<feature type="domain" description="DUF4130" evidence="1">
    <location>
        <begin position="78"/>
        <end position="236"/>
    </location>
</feature>
<reference evidence="2 3" key="1">
    <citation type="submission" date="2018-07" db="EMBL/GenBank/DDBJ databases">
        <title>GABA Modulating Bacteria of the Human Gut Microbiota.</title>
        <authorList>
            <person name="Strandwitz P."/>
            <person name="Kim K.H."/>
            <person name="Terekhova D."/>
            <person name="Liu J.K."/>
            <person name="Sharma A."/>
            <person name="Levering J."/>
            <person name="Mcdonald D."/>
            <person name="Dietrich D."/>
            <person name="Ramadhar T.R."/>
            <person name="Lekbua A."/>
            <person name="Mroue N."/>
            <person name="Liston C."/>
            <person name="Stewart E.J."/>
            <person name="Dubin M.J."/>
            <person name="Zengler K."/>
            <person name="Knight R."/>
            <person name="Gilbert J.A."/>
            <person name="Clardy J."/>
            <person name="Lewis K."/>
        </authorList>
    </citation>
    <scope>NUCLEOTIDE SEQUENCE [LARGE SCALE GENOMIC DNA]</scope>
    <source>
        <strain evidence="2 3">KLE1738</strain>
    </source>
</reference>
<organism evidence="2 3">
    <name type="scientific">Evtepia gabavorous</name>
    <dbReference type="NCBI Taxonomy" id="2211183"/>
    <lineage>
        <taxon>Bacteria</taxon>
        <taxon>Bacillati</taxon>
        <taxon>Bacillota</taxon>
        <taxon>Clostridia</taxon>
        <taxon>Eubacteriales</taxon>
        <taxon>Evtepia</taxon>
    </lineage>
</organism>
<dbReference type="InterPro" id="IPR023875">
    <property type="entry name" value="DNA_repair_put"/>
</dbReference>
<name>A0A3E2B5U3_9FIRM</name>
<evidence type="ECO:0000313" key="3">
    <source>
        <dbReference type="Proteomes" id="UP000260649"/>
    </source>
</evidence>
<dbReference type="Pfam" id="PF13566">
    <property type="entry name" value="DUF4130"/>
    <property type="match status" value="1"/>
</dbReference>
<sequence length="246" mass="28883">MLYDGSFAGFLTCVGESFRQKVYPFYFLSPGVEQISLYPILETPTDQALAKSVYRSLEETVSSTFRRLITYSFLTCLPQRERTMFDLIYLAFHQALPQDLTDDRVLLLTRAIQHLTHEAHQLKGFVRFADYGGVLVGQIAPKNRVLPLLRPHFCQRLPEEAFLLHDKTHREGLFYADRKWKIRPVDHLDLDRPDQAELQCQALWRRFYQTIAIPARHNPKCRMSHMPKRYWDNLPEMQPDPMSTPQ</sequence>
<evidence type="ECO:0000313" key="2">
    <source>
        <dbReference type="EMBL" id="RFT07410.1"/>
    </source>
</evidence>
<dbReference type="EMBL" id="QQRQ01000002">
    <property type="protein sequence ID" value="RFT07410.1"/>
    <property type="molecule type" value="Genomic_DNA"/>
</dbReference>
<comment type="caution">
    <text evidence="2">The sequence shown here is derived from an EMBL/GenBank/DDBJ whole genome shotgun (WGS) entry which is preliminary data.</text>
</comment>